<dbReference type="AlphaFoldDB" id="A0A8E2AIE4"/>
<dbReference type="Proteomes" id="UP000250043">
    <property type="component" value="Unassembled WGS sequence"/>
</dbReference>
<protein>
    <recommendedName>
        <fullName evidence="3">Zinc finger Mcm10/DnaG-type domain-containing protein</fullName>
    </recommendedName>
</protein>
<feature type="region of interest" description="Disordered" evidence="2">
    <location>
        <begin position="577"/>
        <end position="627"/>
    </location>
</feature>
<evidence type="ECO:0000313" key="4">
    <source>
        <dbReference type="EMBL" id="OCH85041.1"/>
    </source>
</evidence>
<dbReference type="EMBL" id="KV722612">
    <property type="protein sequence ID" value="OCH85041.1"/>
    <property type="molecule type" value="Genomic_DNA"/>
</dbReference>
<feature type="compositionally biased region" description="Basic and acidic residues" evidence="2">
    <location>
        <begin position="587"/>
        <end position="604"/>
    </location>
</feature>
<dbReference type="Gene3D" id="2.40.50.140">
    <property type="entry name" value="Nucleic acid-binding proteins"/>
    <property type="match status" value="1"/>
</dbReference>
<dbReference type="GO" id="GO:0003697">
    <property type="term" value="F:single-stranded DNA binding"/>
    <property type="evidence" value="ECO:0007669"/>
    <property type="project" value="InterPro"/>
</dbReference>
<evidence type="ECO:0000256" key="1">
    <source>
        <dbReference type="ARBA" id="ARBA00009679"/>
    </source>
</evidence>
<dbReference type="OrthoDB" id="202825at2759"/>
<dbReference type="GO" id="GO:0043596">
    <property type="term" value="C:nuclear replication fork"/>
    <property type="evidence" value="ECO:0007669"/>
    <property type="project" value="TreeGrafter"/>
</dbReference>
<feature type="region of interest" description="Disordered" evidence="2">
    <location>
        <begin position="257"/>
        <end position="312"/>
    </location>
</feature>
<accession>A0A8E2AIE4</accession>
<sequence length="744" mass="80939">MESSTNRQELERREQAEIRKQIALLQSQLVDLPGDTPHNPAPGTPKRKKRQASVLAPATPSPKKRKTGHEPGRRAAQAASTGSSSSSRKLPPSIVASRSSKAHAPSPHVSTVEQPPSTVLKKLASAHASSSRVTPAEAVTRSSDFTEKPAHFERPVPERDDRLALVEELLPGPVEHKAPFDDPHFEKLEPNSGIRLSSREVEHETVQEHLRGRYYLSPSKLYSVIRLLPNKQGYDVPVGGDWLTIAVVAERGPLKYSQAPVGTGREENATQDDENTMDQLELSPNKSTNPPRPNPYKGKGKGKAEAETNKPSGKRYVNLKLVDFGCRMRSSSTTGGQAAIRGDAFLSLLLFESDGYDVVAYPDGRKEKLYKGGSRGAFEKISKLKEGAVVALLNPRILKPFQRSGDVPHPTDNILAITPESVGSILVIGHAQDLGMCNVVKRDGKVCGGWCDKRVSDVCEWHMQHAVQRQRAGRAEFSVGTSGMTTQAKKKPAYDPARKWGLTPEDSGVGSTYVVSGHIVSNGSDPRSLYVSETVGRDAQAKAARKLSSKDTDLALRKLLQRDKEGTKALAKAREFVKHAQQSESGKGVEGKAKGKGKASDAKDIQLVSLDSEESEEEDERPKKNVYSAELIRQLGFDPTAKDGKRSTDPNVKGKLDALAALQSTRNIELGPRPGKKISCVQRPQRTLVEPPSSLFQGSRHSPERENSPLNFPASDSEDEGTASVPVKFVNLDDSSDLEIEPAT</sequence>
<feature type="region of interest" description="Disordered" evidence="2">
    <location>
        <begin position="481"/>
        <end position="502"/>
    </location>
</feature>
<dbReference type="InterPro" id="IPR012340">
    <property type="entry name" value="NA-bd_OB-fold"/>
</dbReference>
<dbReference type="InterPro" id="IPR040184">
    <property type="entry name" value="Mcm10"/>
</dbReference>
<keyword evidence="5" id="KW-1185">Reference proteome</keyword>
<evidence type="ECO:0000313" key="5">
    <source>
        <dbReference type="Proteomes" id="UP000250043"/>
    </source>
</evidence>
<feature type="domain" description="Zinc finger Mcm10/DnaG-type" evidence="3">
    <location>
        <begin position="429"/>
        <end position="474"/>
    </location>
</feature>
<dbReference type="GO" id="GO:0006270">
    <property type="term" value="P:DNA replication initiation"/>
    <property type="evidence" value="ECO:0007669"/>
    <property type="project" value="InterPro"/>
</dbReference>
<feature type="compositionally biased region" description="Low complexity" evidence="2">
    <location>
        <begin position="75"/>
        <end position="87"/>
    </location>
</feature>
<feature type="compositionally biased region" description="Polar residues" evidence="2">
    <location>
        <begin position="108"/>
        <end position="117"/>
    </location>
</feature>
<evidence type="ECO:0000259" key="3">
    <source>
        <dbReference type="Pfam" id="PF09329"/>
    </source>
</evidence>
<gene>
    <name evidence="4" type="ORF">OBBRIDRAFT_343267</name>
</gene>
<proteinExistence type="inferred from homology"/>
<dbReference type="PANTHER" id="PTHR13454">
    <property type="entry name" value="PROTEIN MCM10 HOMOLOG"/>
    <property type="match status" value="1"/>
</dbReference>
<dbReference type="PANTHER" id="PTHR13454:SF11">
    <property type="entry name" value="PROTEIN MCM10 HOMOLOG"/>
    <property type="match status" value="1"/>
</dbReference>
<dbReference type="GO" id="GO:0003688">
    <property type="term" value="F:DNA replication origin binding"/>
    <property type="evidence" value="ECO:0007669"/>
    <property type="project" value="TreeGrafter"/>
</dbReference>
<organism evidence="4 5">
    <name type="scientific">Obba rivulosa</name>
    <dbReference type="NCBI Taxonomy" id="1052685"/>
    <lineage>
        <taxon>Eukaryota</taxon>
        <taxon>Fungi</taxon>
        <taxon>Dikarya</taxon>
        <taxon>Basidiomycota</taxon>
        <taxon>Agaricomycotina</taxon>
        <taxon>Agaricomycetes</taxon>
        <taxon>Polyporales</taxon>
        <taxon>Gelatoporiaceae</taxon>
        <taxon>Obba</taxon>
    </lineage>
</organism>
<feature type="region of interest" description="Disordered" evidence="2">
    <location>
        <begin position="27"/>
        <end position="157"/>
    </location>
</feature>
<feature type="compositionally biased region" description="Basic and acidic residues" evidence="2">
    <location>
        <begin position="144"/>
        <end position="157"/>
    </location>
</feature>
<feature type="compositionally biased region" description="Acidic residues" evidence="2">
    <location>
        <begin position="734"/>
        <end position="744"/>
    </location>
</feature>
<evidence type="ECO:0000256" key="2">
    <source>
        <dbReference type="SAM" id="MobiDB-lite"/>
    </source>
</evidence>
<comment type="similarity">
    <text evidence="1">Belongs to the MCM10 family.</text>
</comment>
<name>A0A8E2AIE4_9APHY</name>
<dbReference type="Pfam" id="PF09329">
    <property type="entry name" value="zf-primase"/>
    <property type="match status" value="1"/>
</dbReference>
<dbReference type="InterPro" id="IPR015408">
    <property type="entry name" value="Znf_Mcm10/DnaG"/>
</dbReference>
<feature type="region of interest" description="Disordered" evidence="2">
    <location>
        <begin position="669"/>
        <end position="744"/>
    </location>
</feature>
<reference evidence="4 5" key="1">
    <citation type="submission" date="2016-07" db="EMBL/GenBank/DDBJ databases">
        <title>Draft genome of the white-rot fungus Obba rivulosa 3A-2.</title>
        <authorList>
            <consortium name="DOE Joint Genome Institute"/>
            <person name="Miettinen O."/>
            <person name="Riley R."/>
            <person name="Acob R."/>
            <person name="Barry K."/>
            <person name="Cullen D."/>
            <person name="De Vries R."/>
            <person name="Hainaut M."/>
            <person name="Hatakka A."/>
            <person name="Henrissat B."/>
            <person name="Hilden K."/>
            <person name="Kuo R."/>
            <person name="Labutti K."/>
            <person name="Lipzen A."/>
            <person name="Makela M.R."/>
            <person name="Sandor L."/>
            <person name="Spatafora J.W."/>
            <person name="Grigoriev I.V."/>
            <person name="Hibbett D.S."/>
        </authorList>
    </citation>
    <scope>NUCLEOTIDE SEQUENCE [LARGE SCALE GENOMIC DNA]</scope>
    <source>
        <strain evidence="4 5">3A-2</strain>
    </source>
</reference>